<reference evidence="1" key="1">
    <citation type="journal article" date="2023" name="Insect Mol. Biol.">
        <title>Genome sequencing provides insights into the evolution of gene families encoding plant cell wall-degrading enzymes in longhorned beetles.</title>
        <authorList>
            <person name="Shin N.R."/>
            <person name="Okamura Y."/>
            <person name="Kirsch R."/>
            <person name="Pauchet Y."/>
        </authorList>
    </citation>
    <scope>NUCLEOTIDE SEQUENCE</scope>
    <source>
        <strain evidence="1">MMC_N1</strain>
    </source>
</reference>
<dbReference type="Proteomes" id="UP001162164">
    <property type="component" value="Unassembled WGS sequence"/>
</dbReference>
<gene>
    <name evidence="1" type="ORF">NQ317_012311</name>
</gene>
<protein>
    <submittedName>
        <fullName evidence="1">Uncharacterized protein</fullName>
    </submittedName>
</protein>
<name>A0ABQ9IUD3_9CUCU</name>
<organism evidence="1 2">
    <name type="scientific">Molorchus minor</name>
    <dbReference type="NCBI Taxonomy" id="1323400"/>
    <lineage>
        <taxon>Eukaryota</taxon>
        <taxon>Metazoa</taxon>
        <taxon>Ecdysozoa</taxon>
        <taxon>Arthropoda</taxon>
        <taxon>Hexapoda</taxon>
        <taxon>Insecta</taxon>
        <taxon>Pterygota</taxon>
        <taxon>Neoptera</taxon>
        <taxon>Endopterygota</taxon>
        <taxon>Coleoptera</taxon>
        <taxon>Polyphaga</taxon>
        <taxon>Cucujiformia</taxon>
        <taxon>Chrysomeloidea</taxon>
        <taxon>Cerambycidae</taxon>
        <taxon>Lamiinae</taxon>
        <taxon>Monochamini</taxon>
        <taxon>Molorchus</taxon>
    </lineage>
</organism>
<proteinExistence type="predicted"/>
<sequence length="96" mass="11236">MFRDYPRCIMGNDPCYHCILFDLQGVRVNTNNTNLLYKSTCTFSVQKTKGGYLTQTKSKKTLISIRTRYEVMFQFVYPPSSDHVNKPTSFESMLWC</sequence>
<keyword evidence="2" id="KW-1185">Reference proteome</keyword>
<accession>A0ABQ9IUD3</accession>
<evidence type="ECO:0000313" key="1">
    <source>
        <dbReference type="EMBL" id="KAJ8966016.1"/>
    </source>
</evidence>
<evidence type="ECO:0000313" key="2">
    <source>
        <dbReference type="Proteomes" id="UP001162164"/>
    </source>
</evidence>
<comment type="caution">
    <text evidence="1">The sequence shown here is derived from an EMBL/GenBank/DDBJ whole genome shotgun (WGS) entry which is preliminary data.</text>
</comment>
<dbReference type="EMBL" id="JAPWTJ010002473">
    <property type="protein sequence ID" value="KAJ8966016.1"/>
    <property type="molecule type" value="Genomic_DNA"/>
</dbReference>